<dbReference type="InterPro" id="IPR030671">
    <property type="entry name" value="Sec61-beta/Sbh"/>
</dbReference>
<evidence type="ECO:0000256" key="1">
    <source>
        <dbReference type="ARBA" id="ARBA00004389"/>
    </source>
</evidence>
<dbReference type="Proteomes" id="UP000663861">
    <property type="component" value="Unassembled WGS sequence"/>
</dbReference>
<dbReference type="GO" id="GO:0005784">
    <property type="term" value="C:Sec61 translocon complex"/>
    <property type="evidence" value="ECO:0007669"/>
    <property type="project" value="InterPro"/>
</dbReference>
<dbReference type="EMBL" id="CAJMWY010000094">
    <property type="protein sequence ID" value="CAE6415510.1"/>
    <property type="molecule type" value="Genomic_DNA"/>
</dbReference>
<evidence type="ECO:0000256" key="3">
    <source>
        <dbReference type="ARBA" id="ARBA00022448"/>
    </source>
</evidence>
<reference evidence="13" key="1">
    <citation type="submission" date="2021-01" db="EMBL/GenBank/DDBJ databases">
        <authorList>
            <person name="Kaushik A."/>
        </authorList>
    </citation>
    <scope>NUCLEOTIDE SEQUENCE</scope>
    <source>
        <strain evidence="13">AG4-R118</strain>
        <strain evidence="12">AG4-RS23</strain>
    </source>
</reference>
<evidence type="ECO:0000313" key="13">
    <source>
        <dbReference type="EMBL" id="CAE6487898.1"/>
    </source>
</evidence>
<keyword evidence="9 11" id="KW-0472">Membrane</keyword>
<feature type="compositionally biased region" description="Low complexity" evidence="10">
    <location>
        <begin position="1"/>
        <end position="14"/>
    </location>
</feature>
<evidence type="ECO:0000313" key="12">
    <source>
        <dbReference type="EMBL" id="CAE6415510.1"/>
    </source>
</evidence>
<comment type="caution">
    <text evidence="13">The sequence shown here is derived from an EMBL/GenBank/DDBJ whole genome shotgun (WGS) entry which is preliminary data.</text>
</comment>
<keyword evidence="4 11" id="KW-0812">Transmembrane</keyword>
<keyword evidence="7 11" id="KW-1133">Transmembrane helix</keyword>
<comment type="similarity">
    <text evidence="2">Belongs to the SEC61-beta family.</text>
</comment>
<feature type="transmembrane region" description="Helical" evidence="11">
    <location>
        <begin position="79"/>
        <end position="97"/>
    </location>
</feature>
<evidence type="ECO:0008006" key="15">
    <source>
        <dbReference type="Google" id="ProtNLM"/>
    </source>
</evidence>
<dbReference type="EMBL" id="CAJMWX010001418">
    <property type="protein sequence ID" value="CAE6487898.1"/>
    <property type="molecule type" value="Genomic_DNA"/>
</dbReference>
<dbReference type="PANTHER" id="PTHR13509">
    <property type="entry name" value="SEC61 SUBUNIT BETA"/>
    <property type="match status" value="1"/>
</dbReference>
<name>A0A8H3H8T2_9AGAM</name>
<dbReference type="GO" id="GO:0006886">
    <property type="term" value="P:intracellular protein transport"/>
    <property type="evidence" value="ECO:0007669"/>
    <property type="project" value="InterPro"/>
</dbReference>
<dbReference type="InterPro" id="IPR016482">
    <property type="entry name" value="SecG/Sec61-beta/Sbh"/>
</dbReference>
<dbReference type="Proteomes" id="UP000663888">
    <property type="component" value="Unassembled WGS sequence"/>
</dbReference>
<protein>
    <recommendedName>
        <fullName evidence="15">Protein transport protein Sec61 subunit beta</fullName>
    </recommendedName>
</protein>
<evidence type="ECO:0000256" key="10">
    <source>
        <dbReference type="SAM" id="MobiDB-lite"/>
    </source>
</evidence>
<dbReference type="AlphaFoldDB" id="A0A8H3H8T2"/>
<accession>A0A8H3H8T2</accession>
<keyword evidence="3" id="KW-0813">Transport</keyword>
<evidence type="ECO:0000313" key="14">
    <source>
        <dbReference type="Proteomes" id="UP000663888"/>
    </source>
</evidence>
<evidence type="ECO:0000256" key="11">
    <source>
        <dbReference type="SAM" id="Phobius"/>
    </source>
</evidence>
<keyword evidence="8" id="KW-0811">Translocation</keyword>
<evidence type="ECO:0000256" key="4">
    <source>
        <dbReference type="ARBA" id="ARBA00022692"/>
    </source>
</evidence>
<evidence type="ECO:0000256" key="8">
    <source>
        <dbReference type="ARBA" id="ARBA00023010"/>
    </source>
</evidence>
<proteinExistence type="inferred from homology"/>
<evidence type="ECO:0000256" key="2">
    <source>
        <dbReference type="ARBA" id="ARBA00006103"/>
    </source>
</evidence>
<dbReference type="Pfam" id="PF03911">
    <property type="entry name" value="Sec61_beta"/>
    <property type="match status" value="1"/>
</dbReference>
<keyword evidence="6" id="KW-0653">Protein transport</keyword>
<evidence type="ECO:0000256" key="6">
    <source>
        <dbReference type="ARBA" id="ARBA00022927"/>
    </source>
</evidence>
<comment type="subcellular location">
    <subcellularLocation>
        <location evidence="1">Endoplasmic reticulum membrane</location>
        <topology evidence="1">Single-pass membrane protein</topology>
    </subcellularLocation>
</comment>
<evidence type="ECO:0000256" key="5">
    <source>
        <dbReference type="ARBA" id="ARBA00022824"/>
    </source>
</evidence>
<evidence type="ECO:0000256" key="9">
    <source>
        <dbReference type="ARBA" id="ARBA00023136"/>
    </source>
</evidence>
<evidence type="ECO:0000256" key="7">
    <source>
        <dbReference type="ARBA" id="ARBA00022989"/>
    </source>
</evidence>
<sequence>MSDSSRPSSPVSAPTGQPPRPGSGNAVSKPPGAGQVRRRANNQASQKPNSARAAGAGGSSNTMLKLYTDDSQGLRVDPFVVMMLSLSFIASIFFLHISAKMVRYFSK</sequence>
<feature type="region of interest" description="Disordered" evidence="10">
    <location>
        <begin position="1"/>
        <end position="64"/>
    </location>
</feature>
<organism evidence="13 14">
    <name type="scientific">Rhizoctonia solani</name>
    <dbReference type="NCBI Taxonomy" id="456999"/>
    <lineage>
        <taxon>Eukaryota</taxon>
        <taxon>Fungi</taxon>
        <taxon>Dikarya</taxon>
        <taxon>Basidiomycota</taxon>
        <taxon>Agaricomycotina</taxon>
        <taxon>Agaricomycetes</taxon>
        <taxon>Cantharellales</taxon>
        <taxon>Ceratobasidiaceae</taxon>
        <taxon>Rhizoctonia</taxon>
    </lineage>
</organism>
<gene>
    <name evidence="13" type="ORF">RDB_LOCUS134569</name>
    <name evidence="12" type="ORF">RDB_LOCUS6552</name>
</gene>
<keyword evidence="5" id="KW-0256">Endoplasmic reticulum</keyword>